<proteinExistence type="predicted"/>
<evidence type="ECO:0000313" key="2">
    <source>
        <dbReference type="Proteomes" id="UP001218218"/>
    </source>
</evidence>
<dbReference type="EMBL" id="JARIHO010000024">
    <property type="protein sequence ID" value="KAJ7342771.1"/>
    <property type="molecule type" value="Genomic_DNA"/>
</dbReference>
<name>A0AAD6ZW33_9AGAR</name>
<protein>
    <submittedName>
        <fullName evidence="1">Uncharacterized protein</fullName>
    </submittedName>
</protein>
<gene>
    <name evidence="1" type="ORF">DFH08DRAFT_235556</name>
</gene>
<reference evidence="1" key="1">
    <citation type="submission" date="2023-03" db="EMBL/GenBank/DDBJ databases">
        <title>Massive genome expansion in bonnet fungi (Mycena s.s.) driven by repeated elements and novel gene families across ecological guilds.</title>
        <authorList>
            <consortium name="Lawrence Berkeley National Laboratory"/>
            <person name="Harder C.B."/>
            <person name="Miyauchi S."/>
            <person name="Viragh M."/>
            <person name="Kuo A."/>
            <person name="Thoen E."/>
            <person name="Andreopoulos B."/>
            <person name="Lu D."/>
            <person name="Skrede I."/>
            <person name="Drula E."/>
            <person name="Henrissat B."/>
            <person name="Morin E."/>
            <person name="Kohler A."/>
            <person name="Barry K."/>
            <person name="LaButti K."/>
            <person name="Morin E."/>
            <person name="Salamov A."/>
            <person name="Lipzen A."/>
            <person name="Mereny Z."/>
            <person name="Hegedus B."/>
            <person name="Baldrian P."/>
            <person name="Stursova M."/>
            <person name="Weitz H."/>
            <person name="Taylor A."/>
            <person name="Grigoriev I.V."/>
            <person name="Nagy L.G."/>
            <person name="Martin F."/>
            <person name="Kauserud H."/>
        </authorList>
    </citation>
    <scope>NUCLEOTIDE SEQUENCE</scope>
    <source>
        <strain evidence="1">CBHHK002</strain>
    </source>
</reference>
<organism evidence="1 2">
    <name type="scientific">Mycena albidolilacea</name>
    <dbReference type="NCBI Taxonomy" id="1033008"/>
    <lineage>
        <taxon>Eukaryota</taxon>
        <taxon>Fungi</taxon>
        <taxon>Dikarya</taxon>
        <taxon>Basidiomycota</taxon>
        <taxon>Agaricomycotina</taxon>
        <taxon>Agaricomycetes</taxon>
        <taxon>Agaricomycetidae</taxon>
        <taxon>Agaricales</taxon>
        <taxon>Marasmiineae</taxon>
        <taxon>Mycenaceae</taxon>
        <taxon>Mycena</taxon>
    </lineage>
</organism>
<accession>A0AAD6ZW33</accession>
<keyword evidence="2" id="KW-1185">Reference proteome</keyword>
<sequence length="149" mass="16358">MSVVCAFPRARLHLHRLTLRVVRAPRQVGLYWYNALTLESRRTDPVPLTTDAARWMEKMCQGDTSFPNSRIAPYTARVTSSNAFTTSRMPARASRAVGSKCAPTRSSTFALSDAESRHVSAGTCSAGYITTEEGNCARMSAVRGEHSVM</sequence>
<dbReference type="AlphaFoldDB" id="A0AAD6ZW33"/>
<evidence type="ECO:0000313" key="1">
    <source>
        <dbReference type="EMBL" id="KAJ7342771.1"/>
    </source>
</evidence>
<comment type="caution">
    <text evidence="1">The sequence shown here is derived from an EMBL/GenBank/DDBJ whole genome shotgun (WGS) entry which is preliminary data.</text>
</comment>
<dbReference type="Proteomes" id="UP001218218">
    <property type="component" value="Unassembled WGS sequence"/>
</dbReference>